<proteinExistence type="inferred from homology"/>
<keyword evidence="3" id="KW-0813">Transport</keyword>
<dbReference type="InterPro" id="IPR034294">
    <property type="entry name" value="Aquaporin_transptr"/>
</dbReference>
<organism evidence="10 11">
    <name type="scientific">Heterodera schachtii</name>
    <name type="common">Sugarbeet cyst nematode worm</name>
    <name type="synonym">Tylenchus schachtii</name>
    <dbReference type="NCBI Taxonomy" id="97005"/>
    <lineage>
        <taxon>Eukaryota</taxon>
        <taxon>Metazoa</taxon>
        <taxon>Ecdysozoa</taxon>
        <taxon>Nematoda</taxon>
        <taxon>Chromadorea</taxon>
        <taxon>Rhabditida</taxon>
        <taxon>Tylenchina</taxon>
        <taxon>Tylenchomorpha</taxon>
        <taxon>Tylenchoidea</taxon>
        <taxon>Heteroderidae</taxon>
        <taxon>Heteroderinae</taxon>
        <taxon>Heterodera</taxon>
    </lineage>
</organism>
<feature type="transmembrane region" description="Helical" evidence="9">
    <location>
        <begin position="127"/>
        <end position="148"/>
    </location>
</feature>
<accession>A0ABD2JJW3</accession>
<dbReference type="InterPro" id="IPR023271">
    <property type="entry name" value="Aquaporin-like"/>
</dbReference>
<evidence type="ECO:0000256" key="2">
    <source>
        <dbReference type="ARBA" id="ARBA00006175"/>
    </source>
</evidence>
<dbReference type="AlphaFoldDB" id="A0ABD2JJW3"/>
<gene>
    <name evidence="10" type="ORF">niasHS_007242</name>
</gene>
<comment type="similarity">
    <text evidence="2">Belongs to the MIP/aquaporin (TC 1.A.8) family.</text>
</comment>
<evidence type="ECO:0000256" key="5">
    <source>
        <dbReference type="ARBA" id="ARBA00022692"/>
    </source>
</evidence>
<dbReference type="EMBL" id="JBICCN010000138">
    <property type="protein sequence ID" value="KAL3090867.1"/>
    <property type="molecule type" value="Genomic_DNA"/>
</dbReference>
<sequence>MRSPLRQHLSHASQLAPSAEPPAAAAPAALLKSDAVLPLIDPFRRAYAPFAVEFLASLVFTLFTDLLSVLLIPLSSTDHSPAFLLQHIALFEGALTLALICAFRPFGTVHFNPAVTLASLLTLNLPLLLGFALLFAQFFGSFFGALLFHSSISSSAFIDASLQLGTLRTMTENFEQFDQQNVPRSPVDDFSETDTNGRISPFSNRLQVFISECLCSLLIVLAHLFCDLSNSAVLCRHFSVLPQALSVASTRVIN</sequence>
<protein>
    <submittedName>
        <fullName evidence="10">Uncharacterized protein</fullName>
    </submittedName>
</protein>
<evidence type="ECO:0000256" key="4">
    <source>
        <dbReference type="ARBA" id="ARBA00022475"/>
    </source>
</evidence>
<reference evidence="10 11" key="1">
    <citation type="submission" date="2024-10" db="EMBL/GenBank/DDBJ databases">
        <authorList>
            <person name="Kim D."/>
        </authorList>
    </citation>
    <scope>NUCLEOTIDE SEQUENCE [LARGE SCALE GENOMIC DNA]</scope>
    <source>
        <strain evidence="10">Taebaek</strain>
    </source>
</reference>
<evidence type="ECO:0000256" key="7">
    <source>
        <dbReference type="ARBA" id="ARBA00023136"/>
    </source>
</evidence>
<feature type="region of interest" description="Disordered" evidence="8">
    <location>
        <begin position="1"/>
        <end position="20"/>
    </location>
</feature>
<dbReference type="Pfam" id="PF00230">
    <property type="entry name" value="MIP"/>
    <property type="match status" value="1"/>
</dbReference>
<evidence type="ECO:0000256" key="9">
    <source>
        <dbReference type="SAM" id="Phobius"/>
    </source>
</evidence>
<evidence type="ECO:0000256" key="8">
    <source>
        <dbReference type="SAM" id="MobiDB-lite"/>
    </source>
</evidence>
<keyword evidence="7 9" id="KW-0472">Membrane</keyword>
<dbReference type="Proteomes" id="UP001620645">
    <property type="component" value="Unassembled WGS sequence"/>
</dbReference>
<evidence type="ECO:0000256" key="6">
    <source>
        <dbReference type="ARBA" id="ARBA00022989"/>
    </source>
</evidence>
<keyword evidence="6 9" id="KW-1133">Transmembrane helix</keyword>
<dbReference type="InterPro" id="IPR000425">
    <property type="entry name" value="MIP"/>
</dbReference>
<evidence type="ECO:0000313" key="10">
    <source>
        <dbReference type="EMBL" id="KAL3090867.1"/>
    </source>
</evidence>
<keyword evidence="5 9" id="KW-0812">Transmembrane</keyword>
<dbReference type="InterPro" id="IPR022357">
    <property type="entry name" value="MIP_CS"/>
</dbReference>
<dbReference type="PANTHER" id="PTHR19139:SF199">
    <property type="entry name" value="MIP17260P"/>
    <property type="match status" value="1"/>
</dbReference>
<evidence type="ECO:0000313" key="11">
    <source>
        <dbReference type="Proteomes" id="UP001620645"/>
    </source>
</evidence>
<dbReference type="PANTHER" id="PTHR19139">
    <property type="entry name" value="AQUAPORIN TRANSPORTER"/>
    <property type="match status" value="1"/>
</dbReference>
<comment type="subcellular location">
    <subcellularLocation>
        <location evidence="1">Cell membrane</location>
        <topology evidence="1">Multi-pass membrane protein</topology>
    </subcellularLocation>
</comment>
<name>A0ABD2JJW3_HETSC</name>
<evidence type="ECO:0000256" key="3">
    <source>
        <dbReference type="ARBA" id="ARBA00022448"/>
    </source>
</evidence>
<feature type="transmembrane region" description="Helical" evidence="9">
    <location>
        <begin position="84"/>
        <end position="107"/>
    </location>
</feature>
<comment type="caution">
    <text evidence="10">The sequence shown here is derived from an EMBL/GenBank/DDBJ whole genome shotgun (WGS) entry which is preliminary data.</text>
</comment>
<evidence type="ECO:0000256" key="1">
    <source>
        <dbReference type="ARBA" id="ARBA00004651"/>
    </source>
</evidence>
<dbReference type="Gene3D" id="1.20.1080.10">
    <property type="entry name" value="Glycerol uptake facilitator protein"/>
    <property type="match status" value="1"/>
</dbReference>
<dbReference type="GO" id="GO:0005886">
    <property type="term" value="C:plasma membrane"/>
    <property type="evidence" value="ECO:0007669"/>
    <property type="project" value="UniProtKB-SubCell"/>
</dbReference>
<dbReference type="SUPFAM" id="SSF81338">
    <property type="entry name" value="Aquaporin-like"/>
    <property type="match status" value="1"/>
</dbReference>
<feature type="transmembrane region" description="Helical" evidence="9">
    <location>
        <begin position="49"/>
        <end position="72"/>
    </location>
</feature>
<keyword evidence="4" id="KW-1003">Cell membrane</keyword>
<keyword evidence="11" id="KW-1185">Reference proteome</keyword>
<dbReference type="PROSITE" id="PS00221">
    <property type="entry name" value="MIP"/>
    <property type="match status" value="1"/>
</dbReference>